<gene>
    <name evidence="2" type="ORF">HK097_008087</name>
</gene>
<comment type="caution">
    <text evidence="2">The sequence shown here is derived from an EMBL/GenBank/DDBJ whole genome shotgun (WGS) entry which is preliminary data.</text>
</comment>
<sequence length="155" mass="17051">MFRAFGGCLLRAGASAQKGWKRLKESAYDDYLDKALALYSALRCAPHLGGHPIGHVRQLHEAAKLVEKKSEPVFGKFKSDPDGKVMAEEILKLTSAPRTAEEGDSVLEMGDLKTSEDLKGKREKLRKNEKPNFRMDVHDSGSLVGDGFCGLYIGN</sequence>
<dbReference type="EMBL" id="JADGJD010000455">
    <property type="protein sequence ID" value="KAJ3050932.1"/>
    <property type="molecule type" value="Genomic_DNA"/>
</dbReference>
<dbReference type="AlphaFoldDB" id="A0AAD5X1W3"/>
<dbReference type="Proteomes" id="UP001212841">
    <property type="component" value="Unassembled WGS sequence"/>
</dbReference>
<evidence type="ECO:0000256" key="1">
    <source>
        <dbReference type="SAM" id="MobiDB-lite"/>
    </source>
</evidence>
<feature type="compositionally biased region" description="Basic and acidic residues" evidence="1">
    <location>
        <begin position="110"/>
        <end position="133"/>
    </location>
</feature>
<name>A0AAD5X1W3_9FUNG</name>
<accession>A0AAD5X1W3</accession>
<evidence type="ECO:0000313" key="3">
    <source>
        <dbReference type="Proteomes" id="UP001212841"/>
    </source>
</evidence>
<reference evidence="2" key="1">
    <citation type="submission" date="2020-05" db="EMBL/GenBank/DDBJ databases">
        <title>Phylogenomic resolution of chytrid fungi.</title>
        <authorList>
            <person name="Stajich J.E."/>
            <person name="Amses K."/>
            <person name="Simmons R."/>
            <person name="Seto K."/>
            <person name="Myers J."/>
            <person name="Bonds A."/>
            <person name="Quandt C.A."/>
            <person name="Barry K."/>
            <person name="Liu P."/>
            <person name="Grigoriev I."/>
            <person name="Longcore J.E."/>
            <person name="James T.Y."/>
        </authorList>
    </citation>
    <scope>NUCLEOTIDE SEQUENCE</scope>
    <source>
        <strain evidence="2">JEL0318</strain>
    </source>
</reference>
<feature type="region of interest" description="Disordered" evidence="1">
    <location>
        <begin position="98"/>
        <end position="133"/>
    </location>
</feature>
<keyword evidence="3" id="KW-1185">Reference proteome</keyword>
<evidence type="ECO:0000313" key="2">
    <source>
        <dbReference type="EMBL" id="KAJ3050932.1"/>
    </source>
</evidence>
<protein>
    <submittedName>
        <fullName evidence="2">Uncharacterized protein</fullName>
    </submittedName>
</protein>
<organism evidence="2 3">
    <name type="scientific">Rhizophlyctis rosea</name>
    <dbReference type="NCBI Taxonomy" id="64517"/>
    <lineage>
        <taxon>Eukaryota</taxon>
        <taxon>Fungi</taxon>
        <taxon>Fungi incertae sedis</taxon>
        <taxon>Chytridiomycota</taxon>
        <taxon>Chytridiomycota incertae sedis</taxon>
        <taxon>Chytridiomycetes</taxon>
        <taxon>Rhizophlyctidales</taxon>
        <taxon>Rhizophlyctidaceae</taxon>
        <taxon>Rhizophlyctis</taxon>
    </lineage>
</organism>
<proteinExistence type="predicted"/>